<keyword evidence="2" id="KW-1185">Reference proteome</keyword>
<dbReference type="Proteomes" id="UP000078292">
    <property type="component" value="Unassembled WGS sequence"/>
</dbReference>
<evidence type="ECO:0000313" key="1">
    <source>
        <dbReference type="EMBL" id="OAV59769.1"/>
    </source>
</evidence>
<dbReference type="Pfam" id="PF18963">
    <property type="entry name" value="DUF5703"/>
    <property type="match status" value="1"/>
</dbReference>
<evidence type="ECO:0000313" key="2">
    <source>
        <dbReference type="Proteomes" id="UP000078292"/>
    </source>
</evidence>
<proteinExistence type="predicted"/>
<protein>
    <recommendedName>
        <fullName evidence="3">Dihydroorotate dehydrogenase</fullName>
    </recommendedName>
</protein>
<dbReference type="InterPro" id="IPR043758">
    <property type="entry name" value="DUF5703"/>
</dbReference>
<dbReference type="STRING" id="1837282.A6F49_13410"/>
<comment type="caution">
    <text evidence="1">The sequence shown here is derived from an EMBL/GenBank/DDBJ whole genome shotgun (WGS) entry which is preliminary data.</text>
</comment>
<sequence>MRDTPIISSVDSLTRRHSWEHLVITVAPSESLAQARQRLVEHAEYGHWELQRTLLYRGGTRRFWLRRKAIKVESTLITI</sequence>
<reference evidence="1 2" key="1">
    <citation type="submission" date="2016-04" db="EMBL/GenBank/DDBJ databases">
        <title>First whole genome shotgun sequence of the bacterium Enteractinococcus sp. strain UASWS1574.</title>
        <authorList>
            <person name="Crovadore J."/>
            <person name="Chablais R."/>
            <person name="Lefort F."/>
        </authorList>
    </citation>
    <scope>NUCLEOTIDE SEQUENCE [LARGE SCALE GENOMIC DNA]</scope>
    <source>
        <strain evidence="1 2">UASWS1574</strain>
    </source>
</reference>
<gene>
    <name evidence="1" type="ORF">A6F49_13410</name>
</gene>
<dbReference type="RefSeq" id="WP_043058268.1">
    <property type="nucleotide sequence ID" value="NZ_LXEY01000021.1"/>
</dbReference>
<dbReference type="OrthoDB" id="3481802at2"/>
<evidence type="ECO:0008006" key="3">
    <source>
        <dbReference type="Google" id="ProtNLM"/>
    </source>
</evidence>
<dbReference type="AlphaFoldDB" id="A0A1B7LXB3"/>
<accession>A0A1B7LXB3</accession>
<organism evidence="1 2">
    <name type="scientific">Enteractinococcus helveticum</name>
    <dbReference type="NCBI Taxonomy" id="1837282"/>
    <lineage>
        <taxon>Bacteria</taxon>
        <taxon>Bacillati</taxon>
        <taxon>Actinomycetota</taxon>
        <taxon>Actinomycetes</taxon>
        <taxon>Micrococcales</taxon>
        <taxon>Micrococcaceae</taxon>
    </lineage>
</organism>
<dbReference type="EMBL" id="LXEY01000021">
    <property type="protein sequence ID" value="OAV59769.1"/>
    <property type="molecule type" value="Genomic_DNA"/>
</dbReference>
<name>A0A1B7LXB3_9MICC</name>